<feature type="transmembrane region" description="Helical" evidence="7">
    <location>
        <begin position="275"/>
        <end position="296"/>
    </location>
</feature>
<evidence type="ECO:0000256" key="3">
    <source>
        <dbReference type="ARBA" id="ARBA00022692"/>
    </source>
</evidence>
<dbReference type="OrthoDB" id="419770at2759"/>
<feature type="chain" id="PRO_5016483659" description="Post-GPI attachment to proteins factor 3" evidence="7">
    <location>
        <begin position="26"/>
        <end position="337"/>
    </location>
</feature>
<gene>
    <name evidence="8" type="ORF">BCR37DRAFT_386688</name>
</gene>
<keyword evidence="9" id="KW-1185">Reference proteome</keyword>
<dbReference type="EMBL" id="MCFI01000007">
    <property type="protein sequence ID" value="ORY83650.1"/>
    <property type="molecule type" value="Genomic_DNA"/>
</dbReference>
<dbReference type="GeneID" id="63787060"/>
<comment type="function">
    <text evidence="7">Involved in the lipid remodeling steps of GPI-anchor maturation.</text>
</comment>
<keyword evidence="7" id="KW-0256">Endoplasmic reticulum</keyword>
<sequence length="337" mass="38720">MLFCFRSSKLVLFLLSLLFCPLASASRGDQLDKFQACVKENIAHRCTQDGYRLQSGQLPLALRLTGWTCASDIDYQCQRAITDYMVKNGEEVEQFHGKWPFHRVLGIQEPASVLFSILNGYVHVRGLRKVRAQVSSAFPMRRFYVIFAYVGMNAWLWSTIFHIRDFNFTEKMDYFSAGAYVLYGLFYAVIQVFQLYKRPSYHLFLVIWAAVCLVCYLAHIGYLTFVIFDYGYNMLANVVVGSLHGLIWLFYSLCKGHLSPKSPAHGRVAKQPAPIVLMLACAMALELLDFSPWFFMIDAHSLWHLATIPITAMWYNFLVSYAMLHQSEVDKSLRALL</sequence>
<feature type="signal peptide" evidence="7">
    <location>
        <begin position="1"/>
        <end position="25"/>
    </location>
</feature>
<keyword evidence="3 7" id="KW-0812">Transmembrane</keyword>
<evidence type="ECO:0000256" key="4">
    <source>
        <dbReference type="ARBA" id="ARBA00022729"/>
    </source>
</evidence>
<dbReference type="AlphaFoldDB" id="A0A1Y2FI66"/>
<evidence type="ECO:0000256" key="7">
    <source>
        <dbReference type="RuleBase" id="RU365066"/>
    </source>
</evidence>
<keyword evidence="5 7" id="KW-1133">Transmembrane helix</keyword>
<comment type="subcellular location">
    <subcellularLocation>
        <location evidence="1">Endomembrane system</location>
        <topology evidence="1">Multi-pass membrane protein</topology>
    </subcellularLocation>
    <subcellularLocation>
        <location evidence="7">Endoplasmic reticulum membrane</location>
        <topology evidence="7">Multi-pass membrane protein</topology>
    </subcellularLocation>
</comment>
<feature type="transmembrane region" description="Helical" evidence="7">
    <location>
        <begin position="175"/>
        <end position="196"/>
    </location>
</feature>
<feature type="transmembrane region" description="Helical" evidence="7">
    <location>
        <begin position="302"/>
        <end position="324"/>
    </location>
</feature>
<feature type="transmembrane region" description="Helical" evidence="7">
    <location>
        <begin position="234"/>
        <end position="254"/>
    </location>
</feature>
<evidence type="ECO:0000313" key="9">
    <source>
        <dbReference type="Proteomes" id="UP000193685"/>
    </source>
</evidence>
<dbReference type="GO" id="GO:0005789">
    <property type="term" value="C:endoplasmic reticulum membrane"/>
    <property type="evidence" value="ECO:0007669"/>
    <property type="project" value="UniProtKB-SubCell"/>
</dbReference>
<evidence type="ECO:0000256" key="6">
    <source>
        <dbReference type="ARBA" id="ARBA00023136"/>
    </source>
</evidence>
<dbReference type="Pfam" id="PF04080">
    <property type="entry name" value="Per1"/>
    <property type="match status" value="1"/>
</dbReference>
<dbReference type="GO" id="GO:0006506">
    <property type="term" value="P:GPI anchor biosynthetic process"/>
    <property type="evidence" value="ECO:0007669"/>
    <property type="project" value="UniProtKB-KW"/>
</dbReference>
<organism evidence="8 9">
    <name type="scientific">Protomyces lactucae-debilis</name>
    <dbReference type="NCBI Taxonomy" id="2754530"/>
    <lineage>
        <taxon>Eukaryota</taxon>
        <taxon>Fungi</taxon>
        <taxon>Dikarya</taxon>
        <taxon>Ascomycota</taxon>
        <taxon>Taphrinomycotina</taxon>
        <taxon>Taphrinomycetes</taxon>
        <taxon>Taphrinales</taxon>
        <taxon>Protomycetaceae</taxon>
        <taxon>Protomyces</taxon>
    </lineage>
</organism>
<reference evidence="8 9" key="1">
    <citation type="submission" date="2016-07" db="EMBL/GenBank/DDBJ databases">
        <title>Pervasive Adenine N6-methylation of Active Genes in Fungi.</title>
        <authorList>
            <consortium name="DOE Joint Genome Institute"/>
            <person name="Mondo S.J."/>
            <person name="Dannebaum R.O."/>
            <person name="Kuo R.C."/>
            <person name="Labutti K."/>
            <person name="Haridas S."/>
            <person name="Kuo A."/>
            <person name="Salamov A."/>
            <person name="Ahrendt S.R."/>
            <person name="Lipzen A."/>
            <person name="Sullivan W."/>
            <person name="Andreopoulos W.B."/>
            <person name="Clum A."/>
            <person name="Lindquist E."/>
            <person name="Daum C."/>
            <person name="Ramamoorthy G.K."/>
            <person name="Gryganskyi A."/>
            <person name="Culley D."/>
            <person name="Magnuson J.K."/>
            <person name="James T.Y."/>
            <person name="O'Malley M.A."/>
            <person name="Stajich J.E."/>
            <person name="Spatafora J.W."/>
            <person name="Visel A."/>
            <person name="Grigoriev I.V."/>
        </authorList>
    </citation>
    <scope>NUCLEOTIDE SEQUENCE [LARGE SCALE GENOMIC DNA]</scope>
    <source>
        <strain evidence="8 9">12-1054</strain>
    </source>
</reference>
<keyword evidence="6 7" id="KW-0472">Membrane</keyword>
<comment type="caution">
    <text evidence="8">The sequence shown here is derived from an EMBL/GenBank/DDBJ whole genome shotgun (WGS) entry which is preliminary data.</text>
</comment>
<evidence type="ECO:0000256" key="2">
    <source>
        <dbReference type="ARBA" id="ARBA00022502"/>
    </source>
</evidence>
<name>A0A1Y2FI66_PROLT</name>
<comment type="caution">
    <text evidence="7">Lacks conserved residue(s) required for the propagation of feature annotation.</text>
</comment>
<dbReference type="PANTHER" id="PTHR13148:SF0">
    <property type="entry name" value="POST-GPI ATTACHMENT TO PROTEINS FACTOR 3"/>
    <property type="match status" value="1"/>
</dbReference>
<dbReference type="GO" id="GO:0016788">
    <property type="term" value="F:hydrolase activity, acting on ester bonds"/>
    <property type="evidence" value="ECO:0007669"/>
    <property type="project" value="TreeGrafter"/>
</dbReference>
<dbReference type="Proteomes" id="UP000193685">
    <property type="component" value="Unassembled WGS sequence"/>
</dbReference>
<evidence type="ECO:0000313" key="8">
    <source>
        <dbReference type="EMBL" id="ORY83650.1"/>
    </source>
</evidence>
<keyword evidence="4 7" id="KW-0732">Signal</keyword>
<feature type="transmembrane region" description="Helical" evidence="7">
    <location>
        <begin position="203"/>
        <end position="228"/>
    </location>
</feature>
<feature type="transmembrane region" description="Helical" evidence="7">
    <location>
        <begin position="143"/>
        <end position="163"/>
    </location>
</feature>
<protein>
    <recommendedName>
        <fullName evidence="7">Post-GPI attachment to proteins factor 3</fullName>
    </recommendedName>
</protein>
<evidence type="ECO:0000256" key="1">
    <source>
        <dbReference type="ARBA" id="ARBA00004127"/>
    </source>
</evidence>
<proteinExistence type="inferred from homology"/>
<dbReference type="OMA" id="DFMIEDC"/>
<keyword evidence="2 7" id="KW-0337">GPI-anchor biosynthesis</keyword>
<dbReference type="STRING" id="56484.A0A1Y2FI66"/>
<dbReference type="RefSeq" id="XP_040725945.1">
    <property type="nucleotide sequence ID" value="XM_040870461.1"/>
</dbReference>
<evidence type="ECO:0000256" key="5">
    <source>
        <dbReference type="ARBA" id="ARBA00022989"/>
    </source>
</evidence>
<dbReference type="PANTHER" id="PTHR13148">
    <property type="entry name" value="PER1-RELATED"/>
    <property type="match status" value="1"/>
</dbReference>
<dbReference type="InterPro" id="IPR007217">
    <property type="entry name" value="Per1-like"/>
</dbReference>
<accession>A0A1Y2FI66</accession>
<comment type="similarity">
    <text evidence="7">Belongs to the PGAP3 family.</text>
</comment>